<evidence type="ECO:0000256" key="7">
    <source>
        <dbReference type="SAM" id="Phobius"/>
    </source>
</evidence>
<evidence type="ECO:0000256" key="5">
    <source>
        <dbReference type="ARBA" id="ARBA00022989"/>
    </source>
</evidence>
<dbReference type="InterPro" id="IPR011014">
    <property type="entry name" value="MscS_channel_TM-2"/>
</dbReference>
<evidence type="ECO:0000256" key="2">
    <source>
        <dbReference type="ARBA" id="ARBA00008017"/>
    </source>
</evidence>
<evidence type="ECO:0000259" key="10">
    <source>
        <dbReference type="Pfam" id="PF21088"/>
    </source>
</evidence>
<dbReference type="GO" id="GO:0005886">
    <property type="term" value="C:plasma membrane"/>
    <property type="evidence" value="ECO:0007669"/>
    <property type="project" value="UniProtKB-SubCell"/>
</dbReference>
<dbReference type="SUPFAM" id="SSF82861">
    <property type="entry name" value="Mechanosensitive channel protein MscS (YggB), transmembrane region"/>
    <property type="match status" value="1"/>
</dbReference>
<dbReference type="Pfam" id="PF00924">
    <property type="entry name" value="MS_channel_2nd"/>
    <property type="match status" value="1"/>
</dbReference>
<evidence type="ECO:0000259" key="9">
    <source>
        <dbReference type="Pfam" id="PF21082"/>
    </source>
</evidence>
<evidence type="ECO:0000256" key="3">
    <source>
        <dbReference type="ARBA" id="ARBA00022475"/>
    </source>
</evidence>
<dbReference type="InterPro" id="IPR045275">
    <property type="entry name" value="MscS_archaea/bacteria_type"/>
</dbReference>
<dbReference type="Gene3D" id="3.30.70.100">
    <property type="match status" value="1"/>
</dbReference>
<dbReference type="KEGG" id="spal:FM071_00375"/>
<keyword evidence="3" id="KW-1003">Cell membrane</keyword>
<sequence>MDIDIVKYKELALMYASEYGLKIIAALIIFVVGKWAATKLTALIKTMMTKAAIDKTLVEFSESIIYFTLLLMVIIAALNQLGVNTTSFVAVFGAATLAIGLALQGSFSNIGAAVLIILFRPFKVGDVIEAAGITGEVTDINLFSTIITPIDKRMVIVPNSSIIGGNITNFSNRDTRRVDHVFGIGYDDDLKLAKETLTEIVNADKRILQDPAPFVAVTELADSSVNFVVRAWTSTDDYWDVYFDMLETVKLTFDAKGISIPYPQMDVHTDKEN</sequence>
<dbReference type="EMBL" id="CP041406">
    <property type="protein sequence ID" value="QOP44836.1"/>
    <property type="molecule type" value="Genomic_DNA"/>
</dbReference>
<dbReference type="AlphaFoldDB" id="A0A7M1B5P4"/>
<protein>
    <submittedName>
        <fullName evidence="11">Mechanosensitive ion channel</fullName>
    </submittedName>
</protein>
<keyword evidence="12" id="KW-1185">Reference proteome</keyword>
<dbReference type="SUPFAM" id="SSF82689">
    <property type="entry name" value="Mechanosensitive channel protein MscS (YggB), C-terminal domain"/>
    <property type="match status" value="1"/>
</dbReference>
<dbReference type="PANTHER" id="PTHR30221:SF1">
    <property type="entry name" value="SMALL-CONDUCTANCE MECHANOSENSITIVE CHANNEL"/>
    <property type="match status" value="1"/>
</dbReference>
<dbReference type="Pfam" id="PF21082">
    <property type="entry name" value="MS_channel_3rd"/>
    <property type="match status" value="1"/>
</dbReference>
<comment type="similarity">
    <text evidence="2">Belongs to the MscS (TC 1.A.23) family.</text>
</comment>
<dbReference type="InterPro" id="IPR010920">
    <property type="entry name" value="LSM_dom_sf"/>
</dbReference>
<gene>
    <name evidence="11" type="ORF">FM071_00375</name>
</gene>
<keyword evidence="6 7" id="KW-0472">Membrane</keyword>
<feature type="transmembrane region" description="Helical" evidence="7">
    <location>
        <begin position="19"/>
        <end position="37"/>
    </location>
</feature>
<dbReference type="InterPro" id="IPR011066">
    <property type="entry name" value="MscS_channel_C_sf"/>
</dbReference>
<feature type="domain" description="Mechanosensitive ion channel MscS C-terminal" evidence="9">
    <location>
        <begin position="181"/>
        <end position="260"/>
    </location>
</feature>
<accession>A0A7M1B5P4</accession>
<keyword evidence="5 7" id="KW-1133">Transmembrane helix</keyword>
<dbReference type="InterPro" id="IPR023408">
    <property type="entry name" value="MscS_beta-dom_sf"/>
</dbReference>
<evidence type="ECO:0000256" key="1">
    <source>
        <dbReference type="ARBA" id="ARBA00004651"/>
    </source>
</evidence>
<dbReference type="PANTHER" id="PTHR30221">
    <property type="entry name" value="SMALL-CONDUCTANCE MECHANOSENSITIVE CHANNEL"/>
    <property type="match status" value="1"/>
</dbReference>
<reference evidence="11 12" key="1">
    <citation type="submission" date="2019-07" db="EMBL/GenBank/DDBJ databases">
        <title>Sulfurimonas paralvinellae sp. nov., a novel mesophilic, hydrogen- and sulfur-oxidizing chemolithoautotroph within the Epsilonproteo- bacteria isolated from a deep-sea hydrothermal vent polychaete nest, reclassification of Thiomicrospira denitrificans as Sulfurimonas denitrificans comb. nov. and emended description of the genus Sulfurimonas.</title>
        <authorList>
            <person name="Wang S."/>
            <person name="Jiang L."/>
            <person name="Shao Z."/>
        </authorList>
    </citation>
    <scope>NUCLEOTIDE SEQUENCE [LARGE SCALE GENOMIC DNA]</scope>
    <source>
        <strain evidence="11 12">GO25</strain>
    </source>
</reference>
<dbReference type="Pfam" id="PF05552">
    <property type="entry name" value="MS_channel_1st_1"/>
    <property type="match status" value="1"/>
</dbReference>
<comment type="subcellular location">
    <subcellularLocation>
        <location evidence="1">Cell membrane</location>
        <topology evidence="1">Multi-pass membrane protein</topology>
    </subcellularLocation>
</comment>
<dbReference type="InterPro" id="IPR049278">
    <property type="entry name" value="MS_channel_C"/>
</dbReference>
<evidence type="ECO:0000313" key="11">
    <source>
        <dbReference type="EMBL" id="QOP44836.1"/>
    </source>
</evidence>
<feature type="transmembrane region" description="Helical" evidence="7">
    <location>
        <begin position="90"/>
        <end position="119"/>
    </location>
</feature>
<evidence type="ECO:0000313" key="12">
    <source>
        <dbReference type="Proteomes" id="UP000593580"/>
    </source>
</evidence>
<organism evidence="11 12">
    <name type="scientific">Sulfurimonas paralvinellae</name>
    <dbReference type="NCBI Taxonomy" id="317658"/>
    <lineage>
        <taxon>Bacteria</taxon>
        <taxon>Pseudomonadati</taxon>
        <taxon>Campylobacterota</taxon>
        <taxon>Epsilonproteobacteria</taxon>
        <taxon>Campylobacterales</taxon>
        <taxon>Sulfurimonadaceae</taxon>
        <taxon>Sulfurimonas</taxon>
    </lineage>
</organism>
<feature type="transmembrane region" description="Helical" evidence="7">
    <location>
        <begin position="57"/>
        <end position="78"/>
    </location>
</feature>
<name>A0A7M1B5P4_9BACT</name>
<dbReference type="SUPFAM" id="SSF50182">
    <property type="entry name" value="Sm-like ribonucleoproteins"/>
    <property type="match status" value="1"/>
</dbReference>
<feature type="domain" description="Mechanosensitive ion channel transmembrane helices 2/3" evidence="10">
    <location>
        <begin position="64"/>
        <end position="104"/>
    </location>
</feature>
<dbReference type="GO" id="GO:0008381">
    <property type="term" value="F:mechanosensitive monoatomic ion channel activity"/>
    <property type="evidence" value="ECO:0007669"/>
    <property type="project" value="InterPro"/>
</dbReference>
<feature type="domain" description="Mechanosensitive ion channel MscS" evidence="8">
    <location>
        <begin position="106"/>
        <end position="171"/>
    </location>
</feature>
<dbReference type="Gene3D" id="2.30.30.60">
    <property type="match status" value="1"/>
</dbReference>
<evidence type="ECO:0000256" key="4">
    <source>
        <dbReference type="ARBA" id="ARBA00022692"/>
    </source>
</evidence>
<dbReference type="InterPro" id="IPR006685">
    <property type="entry name" value="MscS_channel_2nd"/>
</dbReference>
<evidence type="ECO:0000259" key="8">
    <source>
        <dbReference type="Pfam" id="PF00924"/>
    </source>
</evidence>
<dbReference type="Gene3D" id="1.10.287.1260">
    <property type="match status" value="1"/>
</dbReference>
<evidence type="ECO:0000256" key="6">
    <source>
        <dbReference type="ARBA" id="ARBA00023136"/>
    </source>
</evidence>
<dbReference type="Pfam" id="PF21088">
    <property type="entry name" value="MS_channel_1st"/>
    <property type="match status" value="1"/>
</dbReference>
<dbReference type="InterPro" id="IPR049142">
    <property type="entry name" value="MS_channel_1st"/>
</dbReference>
<proteinExistence type="inferred from homology"/>
<keyword evidence="4 7" id="KW-0812">Transmembrane</keyword>
<dbReference type="RefSeq" id="WP_193111016.1">
    <property type="nucleotide sequence ID" value="NZ_CP041406.1"/>
</dbReference>
<dbReference type="InterPro" id="IPR008910">
    <property type="entry name" value="MSC_TM_helix"/>
</dbReference>
<dbReference type="Proteomes" id="UP000593580">
    <property type="component" value="Chromosome"/>
</dbReference>